<dbReference type="GO" id="GO:0003723">
    <property type="term" value="F:RNA binding"/>
    <property type="evidence" value="ECO:0007669"/>
    <property type="project" value="UniProtKB-KW"/>
</dbReference>
<dbReference type="GO" id="GO:0005737">
    <property type="term" value="C:cytoplasm"/>
    <property type="evidence" value="ECO:0007669"/>
    <property type="project" value="TreeGrafter"/>
</dbReference>
<protein>
    <submittedName>
        <fullName evidence="2">5-formyltetrahydrofolate cyclo-ligase</fullName>
    </submittedName>
</protein>
<sequence>MEGGFVNIKEVKSAIRKMVWDRLERERASLPPKPIYGRIPNFKGADVAAQRLRELREYIEASSIKVSPDSPQYWVRYFALLDGKTVIMPTPRLRGGFVVLDPSKIPRRLFDRAATIRGAFEYGRLIPINELKHVDLIVTGSVAVTLEGRRLGKGGGYSEYEYGILKELRAVNENTPIVTTVHDLQIVQEIPLERHDYTLDYILTPTQVIKASGEKIRPQGIIWELISEDDLAEMPILRELLRLKQKT</sequence>
<dbReference type="Proteomes" id="UP000278475">
    <property type="component" value="Unassembled WGS sequence"/>
</dbReference>
<evidence type="ECO:0000313" key="2">
    <source>
        <dbReference type="EMBL" id="RLE48141.1"/>
    </source>
</evidence>
<organism evidence="2 3">
    <name type="scientific">Thermoproteota archaeon</name>
    <dbReference type="NCBI Taxonomy" id="2056631"/>
    <lineage>
        <taxon>Archaea</taxon>
        <taxon>Thermoproteota</taxon>
    </lineage>
</organism>
<dbReference type="InterPro" id="IPR002698">
    <property type="entry name" value="FTHF_cligase"/>
</dbReference>
<dbReference type="EMBL" id="QMQV01000089">
    <property type="protein sequence ID" value="RLE48141.1"/>
    <property type="molecule type" value="Genomic_DNA"/>
</dbReference>
<accession>A0A497ELH3</accession>
<proteinExistence type="predicted"/>
<keyword evidence="1" id="KW-0694">RNA-binding</keyword>
<evidence type="ECO:0000313" key="3">
    <source>
        <dbReference type="Proteomes" id="UP000278475"/>
    </source>
</evidence>
<dbReference type="PANTHER" id="PTHR13017:SF0">
    <property type="entry name" value="METHENYLTETRAHYDROFOLATE SYNTHASE DOMAIN-CONTAINING PROTEIN"/>
    <property type="match status" value="1"/>
</dbReference>
<dbReference type="InterPro" id="IPR024185">
    <property type="entry name" value="FTHF_cligase-like_sf"/>
</dbReference>
<dbReference type="PANTHER" id="PTHR13017">
    <property type="entry name" value="5-FORMYLTETRAHYDROFOLATE CYCLO-LIGASE-RELATED"/>
    <property type="match status" value="1"/>
</dbReference>
<dbReference type="SUPFAM" id="SSF100950">
    <property type="entry name" value="NagB/RpiA/CoA transferase-like"/>
    <property type="match status" value="1"/>
</dbReference>
<evidence type="ECO:0000256" key="1">
    <source>
        <dbReference type="ARBA" id="ARBA00022884"/>
    </source>
</evidence>
<gene>
    <name evidence="2" type="ORF">DRJ31_07780</name>
</gene>
<reference evidence="2 3" key="1">
    <citation type="submission" date="2018-06" db="EMBL/GenBank/DDBJ databases">
        <title>Extensive metabolic versatility and redundancy in microbially diverse, dynamic hydrothermal sediments.</title>
        <authorList>
            <person name="Dombrowski N."/>
            <person name="Teske A."/>
            <person name="Baker B.J."/>
        </authorList>
    </citation>
    <scope>NUCLEOTIDE SEQUENCE [LARGE SCALE GENOMIC DNA]</scope>
    <source>
        <strain evidence="2">B66_G16</strain>
    </source>
</reference>
<dbReference type="FunFam" id="3.40.50.10420:FF:000001">
    <property type="entry name" value="Methenyltetrahydrofolate synthase domain-containing protein"/>
    <property type="match status" value="1"/>
</dbReference>
<dbReference type="GO" id="GO:0016874">
    <property type="term" value="F:ligase activity"/>
    <property type="evidence" value="ECO:0007669"/>
    <property type="project" value="UniProtKB-KW"/>
</dbReference>
<dbReference type="AlphaFoldDB" id="A0A497ELH3"/>
<dbReference type="InterPro" id="IPR037171">
    <property type="entry name" value="NagB/RpiA_transferase-like"/>
</dbReference>
<dbReference type="Pfam" id="PF01812">
    <property type="entry name" value="5-FTHF_cyc-lig"/>
    <property type="match status" value="1"/>
</dbReference>
<name>A0A497ELH3_9CREN</name>
<dbReference type="Gene3D" id="3.40.50.10420">
    <property type="entry name" value="NagB/RpiA/CoA transferase-like"/>
    <property type="match status" value="1"/>
</dbReference>
<comment type="caution">
    <text evidence="2">The sequence shown here is derived from an EMBL/GenBank/DDBJ whole genome shotgun (WGS) entry which is preliminary data.</text>
</comment>